<dbReference type="InterPro" id="IPR004358">
    <property type="entry name" value="Sig_transdc_His_kin-like_C"/>
</dbReference>
<evidence type="ECO:0000256" key="5">
    <source>
        <dbReference type="ARBA" id="ARBA00022553"/>
    </source>
</evidence>
<proteinExistence type="predicted"/>
<evidence type="ECO:0000256" key="8">
    <source>
        <dbReference type="ARBA" id="ARBA00022741"/>
    </source>
</evidence>
<dbReference type="SUPFAM" id="SSF47384">
    <property type="entry name" value="Homodimeric domain of signal transducing histidine kinase"/>
    <property type="match status" value="1"/>
</dbReference>
<dbReference type="InterPro" id="IPR003594">
    <property type="entry name" value="HATPase_dom"/>
</dbReference>
<dbReference type="SMART" id="SM00388">
    <property type="entry name" value="HisKA"/>
    <property type="match status" value="1"/>
</dbReference>
<dbReference type="SMART" id="SM00304">
    <property type="entry name" value="HAMP"/>
    <property type="match status" value="1"/>
</dbReference>
<dbReference type="InterPro" id="IPR005467">
    <property type="entry name" value="His_kinase_dom"/>
</dbReference>
<dbReference type="InterPro" id="IPR050398">
    <property type="entry name" value="HssS/ArlS-like"/>
</dbReference>
<keyword evidence="9" id="KW-0418">Kinase</keyword>
<dbReference type="Proteomes" id="UP000253144">
    <property type="component" value="Unassembled WGS sequence"/>
</dbReference>
<dbReference type="PRINTS" id="PR00344">
    <property type="entry name" value="BCTRLSENSOR"/>
</dbReference>
<keyword evidence="13 14" id="KW-0472">Membrane</keyword>
<keyword evidence="6" id="KW-0808">Transferase</keyword>
<dbReference type="CDD" id="cd06225">
    <property type="entry name" value="HAMP"/>
    <property type="match status" value="1"/>
</dbReference>
<dbReference type="GO" id="GO:0000155">
    <property type="term" value="F:phosphorelay sensor kinase activity"/>
    <property type="evidence" value="ECO:0007669"/>
    <property type="project" value="InterPro"/>
</dbReference>
<dbReference type="GO" id="GO:0005524">
    <property type="term" value="F:ATP binding"/>
    <property type="evidence" value="ECO:0007669"/>
    <property type="project" value="UniProtKB-KW"/>
</dbReference>
<organism evidence="15 16">
    <name type="scientific">Enterococcus faecium</name>
    <name type="common">Streptococcus faecium</name>
    <dbReference type="NCBI Taxonomy" id="1352"/>
    <lineage>
        <taxon>Bacteria</taxon>
        <taxon>Bacillati</taxon>
        <taxon>Bacillota</taxon>
        <taxon>Bacilli</taxon>
        <taxon>Lactobacillales</taxon>
        <taxon>Enterococcaceae</taxon>
        <taxon>Enterococcus</taxon>
    </lineage>
</organism>
<dbReference type="Pfam" id="PF00512">
    <property type="entry name" value="HisKA"/>
    <property type="match status" value="1"/>
</dbReference>
<dbReference type="PROSITE" id="PS50109">
    <property type="entry name" value="HIS_KIN"/>
    <property type="match status" value="1"/>
</dbReference>
<dbReference type="AlphaFoldDB" id="A0A3F3NSS4"/>
<evidence type="ECO:0000256" key="9">
    <source>
        <dbReference type="ARBA" id="ARBA00022777"/>
    </source>
</evidence>
<dbReference type="PANTHER" id="PTHR45528">
    <property type="entry name" value="SENSOR HISTIDINE KINASE CPXA"/>
    <property type="match status" value="1"/>
</dbReference>
<evidence type="ECO:0000256" key="2">
    <source>
        <dbReference type="ARBA" id="ARBA00004651"/>
    </source>
</evidence>
<keyword evidence="4" id="KW-1003">Cell membrane</keyword>
<dbReference type="Gene3D" id="6.10.340.10">
    <property type="match status" value="1"/>
</dbReference>
<dbReference type="PANTHER" id="PTHR45528:SF1">
    <property type="entry name" value="SENSOR HISTIDINE KINASE CPXA"/>
    <property type="match status" value="1"/>
</dbReference>
<keyword evidence="10" id="KW-0067">ATP-binding</keyword>
<comment type="catalytic activity">
    <reaction evidence="1">
        <text>ATP + protein L-histidine = ADP + protein N-phospho-L-histidine.</text>
        <dbReference type="EC" id="2.7.13.3"/>
    </reaction>
</comment>
<dbReference type="CDD" id="cd00075">
    <property type="entry name" value="HATPase"/>
    <property type="match status" value="1"/>
</dbReference>
<dbReference type="Gene3D" id="1.10.287.130">
    <property type="match status" value="1"/>
</dbReference>
<evidence type="ECO:0000313" key="15">
    <source>
        <dbReference type="EMBL" id="RBS35140.1"/>
    </source>
</evidence>
<dbReference type="EMBL" id="LEQJ01000002">
    <property type="protein sequence ID" value="RBS35140.1"/>
    <property type="molecule type" value="Genomic_DNA"/>
</dbReference>
<evidence type="ECO:0000256" key="4">
    <source>
        <dbReference type="ARBA" id="ARBA00022475"/>
    </source>
</evidence>
<evidence type="ECO:0000256" key="10">
    <source>
        <dbReference type="ARBA" id="ARBA00022840"/>
    </source>
</evidence>
<evidence type="ECO:0000256" key="7">
    <source>
        <dbReference type="ARBA" id="ARBA00022692"/>
    </source>
</evidence>
<accession>A0A3F3NSS4</accession>
<evidence type="ECO:0000256" key="6">
    <source>
        <dbReference type="ARBA" id="ARBA00022679"/>
    </source>
</evidence>
<dbReference type="SMART" id="SM00387">
    <property type="entry name" value="HATPase_c"/>
    <property type="match status" value="1"/>
</dbReference>
<dbReference type="Pfam" id="PF00672">
    <property type="entry name" value="HAMP"/>
    <property type="match status" value="1"/>
</dbReference>
<evidence type="ECO:0000256" key="13">
    <source>
        <dbReference type="ARBA" id="ARBA00023136"/>
    </source>
</evidence>
<gene>
    <name evidence="15" type="ORF">EB12_00568</name>
</gene>
<name>A0A3F3NSS4_ENTFC</name>
<reference evidence="15 16" key="1">
    <citation type="submission" date="2015-06" db="EMBL/GenBank/DDBJ databases">
        <title>The Genome Sequence of Enterococcus faecium 131EA1.</title>
        <authorList>
            <consortium name="The Broad Institute Genomics Platform"/>
            <consortium name="The Broad Institute Genome Sequencing Center for Infectious Disease"/>
            <person name="Earl A.M."/>
            <person name="Van Tyne D."/>
            <person name="Lebreton F."/>
            <person name="Saavedra J.T."/>
            <person name="Gilmore M.S."/>
            <person name="Manson Mcguire A."/>
            <person name="Clock S."/>
            <person name="Crupain M."/>
            <person name="Rangan U."/>
            <person name="Young S."/>
            <person name="Abouelleil A."/>
            <person name="Cao P."/>
            <person name="Chapman S.B."/>
            <person name="Griggs A."/>
            <person name="Priest M."/>
            <person name="Shea T."/>
            <person name="Wortman J."/>
            <person name="Nusbaum C."/>
            <person name="Birren B."/>
        </authorList>
    </citation>
    <scope>NUCLEOTIDE SEQUENCE [LARGE SCALE GENOMIC DNA]</scope>
    <source>
        <strain evidence="15 16">131EA1</strain>
    </source>
</reference>
<evidence type="ECO:0000256" key="3">
    <source>
        <dbReference type="ARBA" id="ARBA00012438"/>
    </source>
</evidence>
<dbReference type="Gene3D" id="3.30.565.10">
    <property type="entry name" value="Histidine kinase-like ATPase, C-terminal domain"/>
    <property type="match status" value="1"/>
</dbReference>
<feature type="transmembrane region" description="Helical" evidence="14">
    <location>
        <begin position="158"/>
        <end position="178"/>
    </location>
</feature>
<dbReference type="PROSITE" id="PS50885">
    <property type="entry name" value="HAMP"/>
    <property type="match status" value="1"/>
</dbReference>
<evidence type="ECO:0000256" key="11">
    <source>
        <dbReference type="ARBA" id="ARBA00022989"/>
    </source>
</evidence>
<protein>
    <recommendedName>
        <fullName evidence="3">histidine kinase</fullName>
        <ecNumber evidence="3">2.7.13.3</ecNumber>
    </recommendedName>
</protein>
<keyword evidence="11 14" id="KW-1133">Transmembrane helix</keyword>
<dbReference type="SUPFAM" id="SSF158472">
    <property type="entry name" value="HAMP domain-like"/>
    <property type="match status" value="1"/>
</dbReference>
<keyword evidence="12" id="KW-0902">Two-component regulatory system</keyword>
<evidence type="ECO:0000313" key="16">
    <source>
        <dbReference type="Proteomes" id="UP000253144"/>
    </source>
</evidence>
<keyword evidence="7 14" id="KW-0812">Transmembrane</keyword>
<evidence type="ECO:0000256" key="1">
    <source>
        <dbReference type="ARBA" id="ARBA00000085"/>
    </source>
</evidence>
<dbReference type="GO" id="GO:0005886">
    <property type="term" value="C:plasma membrane"/>
    <property type="evidence" value="ECO:0007669"/>
    <property type="project" value="UniProtKB-SubCell"/>
</dbReference>
<dbReference type="EC" id="2.7.13.3" evidence="3"/>
<comment type="subcellular location">
    <subcellularLocation>
        <location evidence="2">Cell membrane</location>
        <topology evidence="2">Multi-pass membrane protein</topology>
    </subcellularLocation>
</comment>
<sequence length="460" mass="52223">MKYTSKVFFSLLFFFLLIYLVVSGFTLHAIYQRTVSQEKEVLVNQQKNLLLLLSTKTDGDETTDEMRKNGEFVAAAKIGEFEILDKKGKTVFSTKPTLFEKYDPPKELSNRIVEISDMVTVKNKKILYSTSKIPDTTYRLATYHQAKNYEEIAKDSLVYFRLILLFLLLAIIPVTYFLTSMILKPINQLISVAQHITEGKTKERAIVNTQDEIGKLGNSLNNMADKLNYDLETLRQAKEKQDLFVSSFSHEIRTPLTSIIGYAQMLKWEKLDQSAEESVDYILEESNRLKHLSNDILKLIELERTNVSLEEISTSMISNDLNKFLKGMKQGFTYTIELEPANILLDINLFKLLAMNILANSLEAIAEDGKLVVKGIKKEKRYILQFSDNGRGIPAENLSKVTDEFFTGNPSRTTKHLGLGLALVKKITELHNSSFDIESTLDSGTMITIDFALGGETDEN</sequence>
<dbReference type="InterPro" id="IPR003661">
    <property type="entry name" value="HisK_dim/P_dom"/>
</dbReference>
<dbReference type="SUPFAM" id="SSF55874">
    <property type="entry name" value="ATPase domain of HSP90 chaperone/DNA topoisomerase II/histidine kinase"/>
    <property type="match status" value="1"/>
</dbReference>
<dbReference type="InterPro" id="IPR003660">
    <property type="entry name" value="HAMP_dom"/>
</dbReference>
<dbReference type="InterPro" id="IPR036890">
    <property type="entry name" value="HATPase_C_sf"/>
</dbReference>
<evidence type="ECO:0000256" key="14">
    <source>
        <dbReference type="SAM" id="Phobius"/>
    </source>
</evidence>
<keyword evidence="5" id="KW-0597">Phosphoprotein</keyword>
<comment type="caution">
    <text evidence="15">The sequence shown here is derived from an EMBL/GenBank/DDBJ whole genome shotgun (WGS) entry which is preliminary data.</text>
</comment>
<keyword evidence="8" id="KW-0547">Nucleotide-binding</keyword>
<evidence type="ECO:0000256" key="12">
    <source>
        <dbReference type="ARBA" id="ARBA00023012"/>
    </source>
</evidence>
<dbReference type="CDD" id="cd00082">
    <property type="entry name" value="HisKA"/>
    <property type="match status" value="1"/>
</dbReference>
<dbReference type="Pfam" id="PF02518">
    <property type="entry name" value="HATPase_c"/>
    <property type="match status" value="1"/>
</dbReference>
<dbReference type="InterPro" id="IPR036097">
    <property type="entry name" value="HisK_dim/P_sf"/>
</dbReference>